<accession>A0A7I7S6W2</accession>
<proteinExistence type="predicted"/>
<keyword evidence="1" id="KW-0472">Membrane</keyword>
<feature type="transmembrane region" description="Helical" evidence="1">
    <location>
        <begin position="108"/>
        <end position="129"/>
    </location>
</feature>
<evidence type="ECO:0000256" key="1">
    <source>
        <dbReference type="SAM" id="Phobius"/>
    </source>
</evidence>
<dbReference type="Pfam" id="PF03596">
    <property type="entry name" value="Cad"/>
    <property type="match status" value="1"/>
</dbReference>
<protein>
    <recommendedName>
        <fullName evidence="4">Cadmium transporter</fullName>
    </recommendedName>
</protein>
<dbReference type="AlphaFoldDB" id="A0A7I7S6W2"/>
<reference evidence="2 3" key="1">
    <citation type="journal article" date="2019" name="Emerg. Microbes Infect.">
        <title>Comprehensive subspecies identification of 175 nontuberculous mycobacteria species based on 7547 genomic profiles.</title>
        <authorList>
            <person name="Matsumoto Y."/>
            <person name="Kinjo T."/>
            <person name="Motooka D."/>
            <person name="Nabeya D."/>
            <person name="Jung N."/>
            <person name="Uechi K."/>
            <person name="Horii T."/>
            <person name="Iida T."/>
            <person name="Fujita J."/>
            <person name="Nakamura S."/>
        </authorList>
    </citation>
    <scope>NUCLEOTIDE SEQUENCE [LARGE SCALE GENOMIC DNA]</scope>
    <source>
        <strain evidence="2 3">JCM 18538</strain>
    </source>
</reference>
<evidence type="ECO:0008006" key="4">
    <source>
        <dbReference type="Google" id="ProtNLM"/>
    </source>
</evidence>
<keyword evidence="1" id="KW-0812">Transmembrane</keyword>
<evidence type="ECO:0000313" key="2">
    <source>
        <dbReference type="EMBL" id="BBY51745.1"/>
    </source>
</evidence>
<gene>
    <name evidence="2" type="ORF">MARA_52130</name>
</gene>
<sequence>MTGLGTVGQAVAIFVATNVDDVVILALFFGRAAGHRAATTAVVVGQYLGFVAILAGSVVAALGARLLPESTIAYLGLLPLLLGFYAAWEAWRSRGDDDDDDATGPSQLGVLTIAAVTFANGGDNIGVYIPVFAVAGVAGMVTYVVVFLVGVAACCALGWYLATRPSIARLMARWGDVVLPVVLIVLGVVILVEGGAFGL</sequence>
<feature type="transmembrane region" description="Helical" evidence="1">
    <location>
        <begin position="41"/>
        <end position="64"/>
    </location>
</feature>
<dbReference type="KEGG" id="marz:MARA_52130"/>
<keyword evidence="3" id="KW-1185">Reference proteome</keyword>
<organism evidence="2 3">
    <name type="scientific">Mycolicibacterium arabiense</name>
    <dbReference type="NCBI Taxonomy" id="1286181"/>
    <lineage>
        <taxon>Bacteria</taxon>
        <taxon>Bacillati</taxon>
        <taxon>Actinomycetota</taxon>
        <taxon>Actinomycetes</taxon>
        <taxon>Mycobacteriales</taxon>
        <taxon>Mycobacteriaceae</taxon>
        <taxon>Mycolicibacterium</taxon>
    </lineage>
</organism>
<keyword evidence="1" id="KW-1133">Transmembrane helix</keyword>
<geneLocation type="plasmid" evidence="3">
    <name>pjcm18538 dna</name>
</geneLocation>
<feature type="transmembrane region" description="Helical" evidence="1">
    <location>
        <begin position="174"/>
        <end position="192"/>
    </location>
</feature>
<name>A0A7I7S6W2_9MYCO</name>
<feature type="transmembrane region" description="Helical" evidence="1">
    <location>
        <begin position="70"/>
        <end position="88"/>
    </location>
</feature>
<feature type="transmembrane region" description="Helical" evidence="1">
    <location>
        <begin position="6"/>
        <end position="29"/>
    </location>
</feature>
<feature type="transmembrane region" description="Helical" evidence="1">
    <location>
        <begin position="141"/>
        <end position="162"/>
    </location>
</feature>
<evidence type="ECO:0000313" key="3">
    <source>
        <dbReference type="Proteomes" id="UP000467428"/>
    </source>
</evidence>
<dbReference type="RefSeq" id="WP_235887303.1">
    <property type="nucleotide sequence ID" value="NZ_AP022593.1"/>
</dbReference>
<dbReference type="InterPro" id="IPR004676">
    <property type="entry name" value="Cd-R_transporter"/>
</dbReference>
<dbReference type="EMBL" id="AP022593">
    <property type="protein sequence ID" value="BBY51745.1"/>
    <property type="molecule type" value="Genomic_DNA"/>
</dbReference>
<dbReference type="Proteomes" id="UP000467428">
    <property type="component" value="Chromosome"/>
</dbReference>